<sequence length="73" mass="8904">MRSFVKVRGVNVSVTEISTFQIYDVPYYYCDYLYKIDLKEFRNINTDEILRFLIEGKETWTYRTRTTIPKTFN</sequence>
<evidence type="ECO:0000313" key="1">
    <source>
        <dbReference type="EMBL" id="MBA0645862.1"/>
    </source>
</evidence>
<gene>
    <name evidence="1" type="ORF">Goklo_013902</name>
</gene>
<reference evidence="1 2" key="1">
    <citation type="journal article" date="2019" name="Genome Biol. Evol.">
        <title>Insights into the evolution of the New World diploid cottons (Gossypium, subgenus Houzingenia) based on genome sequencing.</title>
        <authorList>
            <person name="Grover C.E."/>
            <person name="Arick M.A. 2nd"/>
            <person name="Thrash A."/>
            <person name="Conover J.L."/>
            <person name="Sanders W.S."/>
            <person name="Peterson D.G."/>
            <person name="Frelichowski J.E."/>
            <person name="Scheffler J.A."/>
            <person name="Scheffler B.E."/>
            <person name="Wendel J.F."/>
        </authorList>
    </citation>
    <scope>NUCLEOTIDE SEQUENCE [LARGE SCALE GENOMIC DNA]</scope>
    <source>
        <strain evidence="1">57</strain>
        <tissue evidence="1">Leaf</tissue>
    </source>
</reference>
<dbReference type="AlphaFoldDB" id="A0A7J8U5U9"/>
<protein>
    <submittedName>
        <fullName evidence="1">Uncharacterized protein</fullName>
    </submittedName>
</protein>
<dbReference type="OrthoDB" id="10393786at2759"/>
<accession>A0A7J8U5U9</accession>
<dbReference type="EMBL" id="JABFAB010000004">
    <property type="protein sequence ID" value="MBA0645862.1"/>
    <property type="molecule type" value="Genomic_DNA"/>
</dbReference>
<dbReference type="Proteomes" id="UP000593573">
    <property type="component" value="Unassembled WGS sequence"/>
</dbReference>
<comment type="caution">
    <text evidence="1">The sequence shown here is derived from an EMBL/GenBank/DDBJ whole genome shotgun (WGS) entry which is preliminary data.</text>
</comment>
<proteinExistence type="predicted"/>
<keyword evidence="2" id="KW-1185">Reference proteome</keyword>
<organism evidence="1 2">
    <name type="scientific">Gossypium klotzschianum</name>
    <dbReference type="NCBI Taxonomy" id="34286"/>
    <lineage>
        <taxon>Eukaryota</taxon>
        <taxon>Viridiplantae</taxon>
        <taxon>Streptophyta</taxon>
        <taxon>Embryophyta</taxon>
        <taxon>Tracheophyta</taxon>
        <taxon>Spermatophyta</taxon>
        <taxon>Magnoliopsida</taxon>
        <taxon>eudicotyledons</taxon>
        <taxon>Gunneridae</taxon>
        <taxon>Pentapetalae</taxon>
        <taxon>rosids</taxon>
        <taxon>malvids</taxon>
        <taxon>Malvales</taxon>
        <taxon>Malvaceae</taxon>
        <taxon>Malvoideae</taxon>
        <taxon>Gossypium</taxon>
    </lineage>
</organism>
<evidence type="ECO:0000313" key="2">
    <source>
        <dbReference type="Proteomes" id="UP000593573"/>
    </source>
</evidence>
<name>A0A7J8U5U9_9ROSI</name>